<dbReference type="Proteomes" id="UP000692954">
    <property type="component" value="Unassembled WGS sequence"/>
</dbReference>
<dbReference type="AlphaFoldDB" id="A0A8S1Q213"/>
<name>A0A8S1Q213_9CILI</name>
<evidence type="ECO:0000256" key="1">
    <source>
        <dbReference type="SAM" id="MobiDB-lite"/>
    </source>
</evidence>
<sequence>MSEQMLLRTAFVDFLKHMLPLIIDPLLIVQSHFKNFTKLLEDKSKTPQNILEFIEKLKFQPKTEKKATQQPIVTEPASNSSESTTQNVQQNQGVATIQNRRYHRRYLSHQNDILSRIKKDNLQDITSIKEEIQPAAVTYEKVQVQQPAKFDCQFQKFLQIQQNNGFSIISKECILDDIELAMKEFSRNTKTLFCMVERSSEVNTSESNEVDKSLKNKDYNFSEYVEEKAQQQENKTAVNSLRKGNNFNILQKYKTLIRNY</sequence>
<gene>
    <name evidence="2" type="ORF">PSON_ATCC_30995.1.T0940066</name>
</gene>
<reference evidence="2" key="1">
    <citation type="submission" date="2021-01" db="EMBL/GenBank/DDBJ databases">
        <authorList>
            <consortium name="Genoscope - CEA"/>
            <person name="William W."/>
        </authorList>
    </citation>
    <scope>NUCLEOTIDE SEQUENCE</scope>
</reference>
<comment type="caution">
    <text evidence="2">The sequence shown here is derived from an EMBL/GenBank/DDBJ whole genome shotgun (WGS) entry which is preliminary data.</text>
</comment>
<proteinExistence type="predicted"/>
<keyword evidence="3" id="KW-1185">Reference proteome</keyword>
<dbReference type="EMBL" id="CAJJDN010000094">
    <property type="protein sequence ID" value="CAD8109679.1"/>
    <property type="molecule type" value="Genomic_DNA"/>
</dbReference>
<protein>
    <submittedName>
        <fullName evidence="2">Uncharacterized protein</fullName>
    </submittedName>
</protein>
<feature type="region of interest" description="Disordered" evidence="1">
    <location>
        <begin position="65"/>
        <end position="94"/>
    </location>
</feature>
<evidence type="ECO:0000313" key="2">
    <source>
        <dbReference type="EMBL" id="CAD8109679.1"/>
    </source>
</evidence>
<feature type="compositionally biased region" description="Polar residues" evidence="1">
    <location>
        <begin position="68"/>
        <end position="94"/>
    </location>
</feature>
<evidence type="ECO:0000313" key="3">
    <source>
        <dbReference type="Proteomes" id="UP000692954"/>
    </source>
</evidence>
<organism evidence="2 3">
    <name type="scientific">Paramecium sonneborni</name>
    <dbReference type="NCBI Taxonomy" id="65129"/>
    <lineage>
        <taxon>Eukaryota</taxon>
        <taxon>Sar</taxon>
        <taxon>Alveolata</taxon>
        <taxon>Ciliophora</taxon>
        <taxon>Intramacronucleata</taxon>
        <taxon>Oligohymenophorea</taxon>
        <taxon>Peniculida</taxon>
        <taxon>Parameciidae</taxon>
        <taxon>Paramecium</taxon>
    </lineage>
</organism>
<dbReference type="OrthoDB" id="299014at2759"/>
<accession>A0A8S1Q213</accession>